<gene>
    <name evidence="1" type="ORF">S01H4_60882</name>
</gene>
<dbReference type="EMBL" id="BART01035990">
    <property type="protein sequence ID" value="GAH06672.1"/>
    <property type="molecule type" value="Genomic_DNA"/>
</dbReference>
<proteinExistence type="predicted"/>
<accession>X1CG88</accession>
<evidence type="ECO:0000313" key="1">
    <source>
        <dbReference type="EMBL" id="GAH06672.1"/>
    </source>
</evidence>
<name>X1CG88_9ZZZZ</name>
<dbReference type="AlphaFoldDB" id="X1CG88"/>
<reference evidence="1" key="1">
    <citation type="journal article" date="2014" name="Front. Microbiol.">
        <title>High frequency of phylogenetically diverse reductive dehalogenase-homologous genes in deep subseafloor sedimentary metagenomes.</title>
        <authorList>
            <person name="Kawai M."/>
            <person name="Futagami T."/>
            <person name="Toyoda A."/>
            <person name="Takaki Y."/>
            <person name="Nishi S."/>
            <person name="Hori S."/>
            <person name="Arai W."/>
            <person name="Tsubouchi T."/>
            <person name="Morono Y."/>
            <person name="Uchiyama I."/>
            <person name="Ito T."/>
            <person name="Fujiyama A."/>
            <person name="Inagaki F."/>
            <person name="Takami H."/>
        </authorList>
    </citation>
    <scope>NUCLEOTIDE SEQUENCE</scope>
    <source>
        <strain evidence="1">Expedition CK06-06</strain>
    </source>
</reference>
<organism evidence="1">
    <name type="scientific">marine sediment metagenome</name>
    <dbReference type="NCBI Taxonomy" id="412755"/>
    <lineage>
        <taxon>unclassified sequences</taxon>
        <taxon>metagenomes</taxon>
        <taxon>ecological metagenomes</taxon>
    </lineage>
</organism>
<sequence length="48" mass="5519">MARSLSELISEEILDRAVEIFKPALEKIMKLEPHKKVVYAQTVGYSKK</sequence>
<comment type="caution">
    <text evidence="1">The sequence shown here is derived from an EMBL/GenBank/DDBJ whole genome shotgun (WGS) entry which is preliminary data.</text>
</comment>
<protein>
    <submittedName>
        <fullName evidence="1">Uncharacterized protein</fullName>
    </submittedName>
</protein>